<comment type="caution">
    <text evidence="9">The sequence shown here is derived from an EMBL/GenBank/DDBJ whole genome shotgun (WGS) entry which is preliminary data.</text>
</comment>
<dbReference type="Gene3D" id="3.40.30.10">
    <property type="entry name" value="Glutaredoxin"/>
    <property type="match status" value="1"/>
</dbReference>
<dbReference type="Pfam" id="PF11412">
    <property type="entry name" value="DsbD_N"/>
    <property type="match status" value="1"/>
</dbReference>
<evidence type="ECO:0000256" key="5">
    <source>
        <dbReference type="ARBA" id="ARBA00023136"/>
    </source>
</evidence>
<comment type="subcellular location">
    <subcellularLocation>
        <location evidence="1">Membrane</location>
        <topology evidence="1">Multi-pass membrane protein</topology>
    </subcellularLocation>
</comment>
<gene>
    <name evidence="9" type="ORF">C6T65_00905</name>
</gene>
<feature type="domain" description="Thiol:disulfide interchange protein DsbD N-terminal" evidence="8">
    <location>
        <begin position="46"/>
        <end position="158"/>
    </location>
</feature>
<dbReference type="SUPFAM" id="SSF52833">
    <property type="entry name" value="Thioredoxin-like"/>
    <property type="match status" value="1"/>
</dbReference>
<evidence type="ECO:0000256" key="3">
    <source>
        <dbReference type="ARBA" id="ARBA00022748"/>
    </source>
</evidence>
<evidence type="ECO:0000256" key="6">
    <source>
        <dbReference type="SAM" id="Phobius"/>
    </source>
</evidence>
<proteinExistence type="predicted"/>
<organism evidence="9 10">
    <name type="scientific">Burkholderia vietnamiensis</name>
    <dbReference type="NCBI Taxonomy" id="60552"/>
    <lineage>
        <taxon>Bacteria</taxon>
        <taxon>Pseudomonadati</taxon>
        <taxon>Pseudomonadota</taxon>
        <taxon>Betaproteobacteria</taxon>
        <taxon>Burkholderiales</taxon>
        <taxon>Burkholderiaceae</taxon>
        <taxon>Burkholderia</taxon>
        <taxon>Burkholderia cepacia complex</taxon>
    </lineage>
</organism>
<dbReference type="Pfam" id="PF02683">
    <property type="entry name" value="DsbD_TM"/>
    <property type="match status" value="1"/>
</dbReference>
<feature type="transmembrane region" description="Helical" evidence="6">
    <location>
        <begin position="284"/>
        <end position="306"/>
    </location>
</feature>
<dbReference type="Pfam" id="PF13899">
    <property type="entry name" value="Thioredoxin_7"/>
    <property type="match status" value="1"/>
</dbReference>
<reference evidence="9 10" key="1">
    <citation type="submission" date="2018-03" db="EMBL/GenBank/DDBJ databases">
        <authorList>
            <person name="Nguyen K."/>
            <person name="Fouts D."/>
            <person name="Sutton G."/>
        </authorList>
    </citation>
    <scope>NUCLEOTIDE SEQUENCE [LARGE SCALE GENOMIC DNA]</scope>
    <source>
        <strain evidence="9 10">AU3578</strain>
    </source>
</reference>
<evidence type="ECO:0000259" key="7">
    <source>
        <dbReference type="Pfam" id="PF02683"/>
    </source>
</evidence>
<dbReference type="GO" id="GO:0017004">
    <property type="term" value="P:cytochrome complex assembly"/>
    <property type="evidence" value="ECO:0007669"/>
    <property type="project" value="UniProtKB-KW"/>
</dbReference>
<dbReference type="InterPro" id="IPR036929">
    <property type="entry name" value="DsbDN_sf"/>
</dbReference>
<dbReference type="Proteomes" id="UP000237632">
    <property type="component" value="Unassembled WGS sequence"/>
</dbReference>
<dbReference type="InterPro" id="IPR036249">
    <property type="entry name" value="Thioredoxin-like_sf"/>
</dbReference>
<evidence type="ECO:0000256" key="4">
    <source>
        <dbReference type="ARBA" id="ARBA00022989"/>
    </source>
</evidence>
<keyword evidence="5 6" id="KW-0472">Membrane</keyword>
<feature type="domain" description="Cytochrome C biogenesis protein transmembrane" evidence="7">
    <location>
        <begin position="208"/>
        <end position="419"/>
    </location>
</feature>
<dbReference type="InterPro" id="IPR028250">
    <property type="entry name" value="DsbDN"/>
</dbReference>
<dbReference type="PANTHER" id="PTHR32234:SF0">
    <property type="entry name" value="THIOL:DISULFIDE INTERCHANGE PROTEIN DSBD"/>
    <property type="match status" value="1"/>
</dbReference>
<evidence type="ECO:0000313" key="10">
    <source>
        <dbReference type="Proteomes" id="UP000237632"/>
    </source>
</evidence>
<dbReference type="AlphaFoldDB" id="A0AA44Y7U2"/>
<evidence type="ECO:0000256" key="1">
    <source>
        <dbReference type="ARBA" id="ARBA00004141"/>
    </source>
</evidence>
<dbReference type="PANTHER" id="PTHR32234">
    <property type="entry name" value="THIOL:DISULFIDE INTERCHANGE PROTEIN DSBD"/>
    <property type="match status" value="1"/>
</dbReference>
<dbReference type="SUPFAM" id="SSF74863">
    <property type="entry name" value="Thiol:disulfide interchange protein DsbD, N-terminal domain (DsbD-alpha)"/>
    <property type="match status" value="1"/>
</dbReference>
<evidence type="ECO:0000313" key="9">
    <source>
        <dbReference type="EMBL" id="PRH44200.1"/>
    </source>
</evidence>
<feature type="transmembrane region" description="Helical" evidence="6">
    <location>
        <begin position="208"/>
        <end position="239"/>
    </location>
</feature>
<dbReference type="InterPro" id="IPR003834">
    <property type="entry name" value="Cyt_c_assmbl_TM_dom"/>
</dbReference>
<feature type="transmembrane region" description="Helical" evidence="6">
    <location>
        <begin position="251"/>
        <end position="272"/>
    </location>
</feature>
<dbReference type="NCBIfam" id="NF001419">
    <property type="entry name" value="PRK00293.1"/>
    <property type="match status" value="1"/>
</dbReference>
<sequence length="568" mass="60092">MEAAVHTWHSTARAFGGRWAHALVLRIALGVLLMLASFAAHALGEADLLPPESAFPLKVSLGGPQQVDLDFDTHPGYYLYRDRFSFAADGVPVKPDALPPGEVKKDPTFGMVTVYHRPLHLRITLPRAVAAGSVTLSVTSQGCADAGVCYPPLMRTFRIATDGTVTRVATGDDAGAAAAQTGGSRSHSTLSVFGIHLRPANGISLPEIAGFLLGGLLMAATVCMYPLIPIVAAVIGAGARPASLWRGFRLSFVYVQGLALTYAGAGTVAALAGMPLVALTQRSWVLAAFGALMVVFALGMFGVFRLQMPVNWQTRFANWSRRLPGGRAGPVFVMGMLSALIVGPCSTPVLAGALLYIANSRDLIGGAAALYAMAIGMGLPLLAFGTFGSHVLPKAGRWMIPVQHTLGFMLLAAALWFVYSLLPDWLLMMVLAMLFASAGMTLRGIDPLPPNAHGIQRIGKALGVLLLVVGVAELVGVASGHFDALRPLGGFMQMSVPASRPTQASARFESIRSNAELDRALADARGRPMMIDFYADWCITCKELERFTFSDSVSDSARPFPDADFAGA</sequence>
<protein>
    <submittedName>
        <fullName evidence="9">Protein-disulfide reductase DsbD</fullName>
    </submittedName>
</protein>
<name>A0AA44Y7U2_BURVI</name>
<dbReference type="GO" id="GO:0045454">
    <property type="term" value="P:cell redox homeostasis"/>
    <property type="evidence" value="ECO:0007669"/>
    <property type="project" value="TreeGrafter"/>
</dbReference>
<feature type="transmembrane region" description="Helical" evidence="6">
    <location>
        <begin position="425"/>
        <end position="442"/>
    </location>
</feature>
<feature type="transmembrane region" description="Helical" evidence="6">
    <location>
        <begin position="331"/>
        <end position="357"/>
    </location>
</feature>
<dbReference type="Gene3D" id="2.60.40.1250">
    <property type="entry name" value="Thiol:disulfide interchange protein DsbD, N-terminal domain"/>
    <property type="match status" value="1"/>
</dbReference>
<dbReference type="GO" id="GO:0015035">
    <property type="term" value="F:protein-disulfide reductase activity"/>
    <property type="evidence" value="ECO:0007669"/>
    <property type="project" value="TreeGrafter"/>
</dbReference>
<keyword evidence="4 6" id="KW-1133">Transmembrane helix</keyword>
<feature type="transmembrane region" description="Helical" evidence="6">
    <location>
        <begin position="462"/>
        <end position="482"/>
    </location>
</feature>
<keyword evidence="3" id="KW-0201">Cytochrome c-type biogenesis</keyword>
<evidence type="ECO:0000256" key="2">
    <source>
        <dbReference type="ARBA" id="ARBA00022692"/>
    </source>
</evidence>
<accession>A0AA44Y7U2</accession>
<feature type="transmembrane region" description="Helical" evidence="6">
    <location>
        <begin position="398"/>
        <end position="419"/>
    </location>
</feature>
<keyword evidence="2 6" id="KW-0812">Transmembrane</keyword>
<feature type="transmembrane region" description="Helical" evidence="6">
    <location>
        <begin position="363"/>
        <end position="386"/>
    </location>
</feature>
<feature type="transmembrane region" description="Helical" evidence="6">
    <location>
        <begin position="23"/>
        <end position="43"/>
    </location>
</feature>
<evidence type="ECO:0000259" key="8">
    <source>
        <dbReference type="Pfam" id="PF11412"/>
    </source>
</evidence>
<dbReference type="EMBL" id="PVHK01000007">
    <property type="protein sequence ID" value="PRH44200.1"/>
    <property type="molecule type" value="Genomic_DNA"/>
</dbReference>
<dbReference type="GO" id="GO:0016020">
    <property type="term" value="C:membrane"/>
    <property type="evidence" value="ECO:0007669"/>
    <property type="project" value="UniProtKB-SubCell"/>
</dbReference>
<dbReference type="RefSeq" id="WP_080353683.1">
    <property type="nucleotide sequence ID" value="NZ_CADFFR010000084.1"/>
</dbReference>